<comment type="caution">
    <text evidence="1">The sequence shown here is derived from an EMBL/GenBank/DDBJ whole genome shotgun (WGS) entry which is preliminary data.</text>
</comment>
<dbReference type="Proteomes" id="UP001321580">
    <property type="component" value="Unassembled WGS sequence"/>
</dbReference>
<organism evidence="1 2">
    <name type="scientific">Lysobacter stagni</name>
    <dbReference type="NCBI Taxonomy" id="3045172"/>
    <lineage>
        <taxon>Bacteria</taxon>
        <taxon>Pseudomonadati</taxon>
        <taxon>Pseudomonadota</taxon>
        <taxon>Gammaproteobacteria</taxon>
        <taxon>Lysobacterales</taxon>
        <taxon>Lysobacteraceae</taxon>
        <taxon>Lysobacter</taxon>
    </lineage>
</organism>
<accession>A0ABT6XJ00</accession>
<dbReference type="EMBL" id="JASGBI010000001">
    <property type="protein sequence ID" value="MDI9239928.1"/>
    <property type="molecule type" value="Genomic_DNA"/>
</dbReference>
<dbReference type="RefSeq" id="WP_283213291.1">
    <property type="nucleotide sequence ID" value="NZ_JASGBI010000001.1"/>
</dbReference>
<evidence type="ECO:0000313" key="1">
    <source>
        <dbReference type="EMBL" id="MDI9239928.1"/>
    </source>
</evidence>
<gene>
    <name evidence="1" type="ORF">QLQ15_13530</name>
</gene>
<keyword evidence="2" id="KW-1185">Reference proteome</keyword>
<evidence type="ECO:0000313" key="2">
    <source>
        <dbReference type="Proteomes" id="UP001321580"/>
    </source>
</evidence>
<name>A0ABT6XJ00_9GAMM</name>
<proteinExistence type="predicted"/>
<sequence length="104" mass="11285">MYFALATDDLMLHVFASVTALTDYCEGIDVESGGWLFWDENGAALDPRFIEPVERSGNFVGGGTYVLEQAVEAGRLAVTLHTAKALDSNPYFGSLDEVRKHIGG</sequence>
<protein>
    <submittedName>
        <fullName evidence="1">Uncharacterized protein</fullName>
    </submittedName>
</protein>
<reference evidence="1 2" key="1">
    <citation type="submission" date="2023-05" db="EMBL/GenBank/DDBJ databases">
        <title>Lysobacter sp. strain LF1 Genome sequencing and assembly.</title>
        <authorList>
            <person name="Jung Y."/>
        </authorList>
    </citation>
    <scope>NUCLEOTIDE SEQUENCE [LARGE SCALE GENOMIC DNA]</scope>
    <source>
        <strain evidence="1 2">LF1</strain>
    </source>
</reference>